<evidence type="ECO:0000256" key="10">
    <source>
        <dbReference type="ARBA" id="ARBA00023180"/>
    </source>
</evidence>
<dbReference type="EMBL" id="KZ819338">
    <property type="protein sequence ID" value="PWN18126.1"/>
    <property type="molecule type" value="Genomic_DNA"/>
</dbReference>
<feature type="transmembrane region" description="Helical" evidence="12">
    <location>
        <begin position="903"/>
        <end position="924"/>
    </location>
</feature>
<feature type="compositionally biased region" description="Low complexity" evidence="11">
    <location>
        <begin position="27"/>
        <end position="49"/>
    </location>
</feature>
<dbReference type="STRING" id="1684307.A0A316TXM1"/>
<dbReference type="PANTHER" id="PTHR23071:SF1">
    <property type="entry name" value="GPI ETHANOLAMINE PHOSPHATE TRANSFERASE 3"/>
    <property type="match status" value="1"/>
</dbReference>
<accession>A0A316TXM1</accession>
<keyword evidence="8 12" id="KW-1133">Transmembrane helix</keyword>
<evidence type="ECO:0000256" key="2">
    <source>
        <dbReference type="ARBA" id="ARBA00004687"/>
    </source>
</evidence>
<dbReference type="PANTHER" id="PTHR23071">
    <property type="entry name" value="PHOSPHATIDYLINOSITOL GLYCAN"/>
    <property type="match status" value="1"/>
</dbReference>
<comment type="similarity">
    <text evidence="3">Belongs to the PIGG/PIGN/PIGO family. PIGO subfamily.</text>
</comment>
<protein>
    <submittedName>
        <fullName evidence="13">Uncharacterized protein</fullName>
    </submittedName>
</protein>
<gene>
    <name evidence="13" type="ORF">BCV69DRAFT_285423</name>
</gene>
<comment type="subcellular location">
    <subcellularLocation>
        <location evidence="1">Endoplasmic reticulum membrane</location>
        <topology evidence="1">Multi-pass membrane protein</topology>
    </subcellularLocation>
</comment>
<name>A0A316TXM1_9BASI</name>
<evidence type="ECO:0000256" key="8">
    <source>
        <dbReference type="ARBA" id="ARBA00022989"/>
    </source>
</evidence>
<feature type="compositionally biased region" description="Low complexity" evidence="11">
    <location>
        <begin position="1240"/>
        <end position="1259"/>
    </location>
</feature>
<dbReference type="Pfam" id="PF01663">
    <property type="entry name" value="Phosphodiest"/>
    <property type="match status" value="1"/>
</dbReference>
<feature type="transmembrane region" description="Helical" evidence="12">
    <location>
        <begin position="1079"/>
        <end position="1112"/>
    </location>
</feature>
<organism evidence="13 14">
    <name type="scientific">Pseudomicrostroma glucosiphilum</name>
    <dbReference type="NCBI Taxonomy" id="1684307"/>
    <lineage>
        <taxon>Eukaryota</taxon>
        <taxon>Fungi</taxon>
        <taxon>Dikarya</taxon>
        <taxon>Basidiomycota</taxon>
        <taxon>Ustilaginomycotina</taxon>
        <taxon>Exobasidiomycetes</taxon>
        <taxon>Microstromatales</taxon>
        <taxon>Microstromatales incertae sedis</taxon>
        <taxon>Pseudomicrostroma</taxon>
    </lineage>
</organism>
<keyword evidence="6 12" id="KW-0812">Transmembrane</keyword>
<dbReference type="CDD" id="cd16023">
    <property type="entry name" value="GPI_EPT_3"/>
    <property type="match status" value="1"/>
</dbReference>
<feature type="transmembrane region" description="Helical" evidence="12">
    <location>
        <begin position="1313"/>
        <end position="1339"/>
    </location>
</feature>
<feature type="region of interest" description="Disordered" evidence="11">
    <location>
        <begin position="1"/>
        <end position="66"/>
    </location>
</feature>
<dbReference type="UniPathway" id="UPA00196"/>
<evidence type="ECO:0000256" key="4">
    <source>
        <dbReference type="ARBA" id="ARBA00022502"/>
    </source>
</evidence>
<feature type="region of interest" description="Disordered" evidence="11">
    <location>
        <begin position="1035"/>
        <end position="1057"/>
    </location>
</feature>
<feature type="transmembrane region" description="Helical" evidence="12">
    <location>
        <begin position="614"/>
        <end position="633"/>
    </location>
</feature>
<dbReference type="InterPro" id="IPR017850">
    <property type="entry name" value="Alkaline_phosphatase_core_sf"/>
</dbReference>
<feature type="transmembrane region" description="Helical" evidence="12">
    <location>
        <begin position="653"/>
        <end position="679"/>
    </location>
</feature>
<keyword evidence="14" id="KW-1185">Reference proteome</keyword>
<dbReference type="InterPro" id="IPR002591">
    <property type="entry name" value="Phosphodiest/P_Trfase"/>
</dbReference>
<keyword evidence="4" id="KW-0337">GPI-anchor biosynthesis</keyword>
<evidence type="ECO:0000256" key="12">
    <source>
        <dbReference type="SAM" id="Phobius"/>
    </source>
</evidence>
<evidence type="ECO:0000256" key="3">
    <source>
        <dbReference type="ARBA" id="ARBA00008695"/>
    </source>
</evidence>
<reference evidence="13 14" key="1">
    <citation type="journal article" date="2018" name="Mol. Biol. Evol.">
        <title>Broad Genomic Sampling Reveals a Smut Pathogenic Ancestry of the Fungal Clade Ustilaginomycotina.</title>
        <authorList>
            <person name="Kijpornyongpan T."/>
            <person name="Mondo S.J."/>
            <person name="Barry K."/>
            <person name="Sandor L."/>
            <person name="Lee J."/>
            <person name="Lipzen A."/>
            <person name="Pangilinan J."/>
            <person name="LaButti K."/>
            <person name="Hainaut M."/>
            <person name="Henrissat B."/>
            <person name="Grigoriev I.V."/>
            <person name="Spatafora J.W."/>
            <person name="Aime M.C."/>
        </authorList>
    </citation>
    <scope>NUCLEOTIDE SEQUENCE [LARGE SCALE GENOMIC DNA]</scope>
    <source>
        <strain evidence="13 14">MCA 4718</strain>
    </source>
</reference>
<dbReference type="Gene3D" id="3.40.720.10">
    <property type="entry name" value="Alkaline Phosphatase, subunit A"/>
    <property type="match status" value="1"/>
</dbReference>
<evidence type="ECO:0000256" key="7">
    <source>
        <dbReference type="ARBA" id="ARBA00022824"/>
    </source>
</evidence>
<dbReference type="GO" id="GO:0006506">
    <property type="term" value="P:GPI anchor biosynthetic process"/>
    <property type="evidence" value="ECO:0007669"/>
    <property type="project" value="UniProtKB-UniPathway"/>
</dbReference>
<keyword evidence="10" id="KW-0325">Glycoprotein</keyword>
<evidence type="ECO:0000256" key="9">
    <source>
        <dbReference type="ARBA" id="ARBA00023136"/>
    </source>
</evidence>
<evidence type="ECO:0000256" key="11">
    <source>
        <dbReference type="SAM" id="MobiDB-lite"/>
    </source>
</evidence>
<evidence type="ECO:0000256" key="5">
    <source>
        <dbReference type="ARBA" id="ARBA00022679"/>
    </source>
</evidence>
<dbReference type="GeneID" id="37015121"/>
<keyword evidence="9 12" id="KW-0472">Membrane</keyword>
<feature type="transmembrane region" description="Helical" evidence="12">
    <location>
        <begin position="1002"/>
        <end position="1022"/>
    </location>
</feature>
<dbReference type="GO" id="GO:0051377">
    <property type="term" value="F:mannose-ethanolamine phosphotransferase activity"/>
    <property type="evidence" value="ECO:0007669"/>
    <property type="project" value="InterPro"/>
</dbReference>
<feature type="transmembrane region" description="Helical" evidence="12">
    <location>
        <begin position="1199"/>
        <end position="1222"/>
    </location>
</feature>
<sequence length="1352" mass="144161">MSAAQPPPRQSKLAPAPTLPPLNRQPSSSTSHSHSSSGSSHSSHSSHSSVIARKRQEAFGSSAQEEEAHAITRPAWSAIAILALVALSHLAGLHLFTSGFLLRRDEVTGVATCDTASPRSLPAPPRSSDEADLWAWDAAIEEQGECTLPAAFDRAVVLIIDALRYDFIAPIETPSGSVEGSADVPAWSPSPHYHSHFLTPSELDTQARTASSSGSPSGSFLAHFLSDAPTTTLQRLKGLTTGTLPTFIDAGSNFGGEAIGEDNWLKQFRSLALQQAYGSTNATGPAHLGFMGDDTWLKVYPQLFDRDWTHFYDSFNVEDLHTVDNGVREKLLPFFDSSRADLANWRLLVAHTLGLDHVGHRHTPAHPLMTAKLRQMDTFVKEILAGLPEDALFILAGDHGMDAQGDHGGEGELEVGSGLWIYSKRSTGFSASSATTTELDEFTRDVQALSAASETSEHQGPPAKRFFPPLGSLLKHRSIPQVDLVPSLSLLLGTPPPFGNLGSVTPELFPPSSTPSGGEDPSRLLRALRINARQIRRYLKSSGPDLQAFSAELEATYLKALKLDAAAMGLSKPAKKSDEYYQTRRRALVAYQTYNRLALHRARSVWAVFSDVKIVLGLILLIASIAMVLKFILLARRNGVKTYDLARRVGKHFGVGGVTLGIASALLRGLGSVVTIPVLPTEGLSLLHTITSATIFGGQVAVIFSRFTGLGEGEGPPTQETAEEVKQAYQSASSARSFASARSVAAKKSGAGERAVATTTPHTGFSWAKDLLAFSPVLAHSLIFASNSLVVWEDSIVHALLVSVLLYRAWAGYSKGSWLLELSEKQGKSAGSAAAGATSPRAIATRSRQRIPYFMGGAVLLVRLVKLIHVCREEQAPLCTSSTFHLRPLSVLLDPATSTLSCVAPLSILAMTYVLSSYFLPLILRSSLAQSKSDTGLVKFWCEWIFRTSLMLGSGWWIIDWIGEGLVSNVGGGAASAAGVANGGAIPAQAGKGAILQWGKNLIARVDFALVVLIGMAIWFFAPLCLEVKEEEPSAVPRPTSSSTTSAPLPSPPATTADQAPAQRKVHLLGFSNAFGSNYLLFLSLALALCWIVTPPAGQLTLGATFLILILLAEVGDAERDLLALERLIGPAATATGSASANNRSSLSTRTPSTLEIVTLHLFSHLIFFSTGHQATFLSIQWRSAFIGWEIVTYPWSPLLVVLNSFAPMVLLGSGLALPLLVSWNLAPLPRAAPPPPPTSASASPSASSSAQGQAGQPLSAPPQAPSQRMRTPLSLLLSSLTLLLSTSLLTLSSALFATLFRRHLMLFKIWAPRYMLAGITLLGVDLSVLGAFAAWMIVAGKVGVTLGSGFE</sequence>
<dbReference type="Proteomes" id="UP000245942">
    <property type="component" value="Unassembled WGS sequence"/>
</dbReference>
<dbReference type="RefSeq" id="XP_025345286.1">
    <property type="nucleotide sequence ID" value="XM_025493387.1"/>
</dbReference>
<dbReference type="SUPFAM" id="SSF53649">
    <property type="entry name" value="Alkaline phosphatase-like"/>
    <property type="match status" value="1"/>
</dbReference>
<dbReference type="InterPro" id="IPR039524">
    <property type="entry name" value="PIGO/GPI13"/>
</dbReference>
<comment type="pathway">
    <text evidence="2">Glycolipid biosynthesis; glycosylphosphatidylinositol-anchor biosynthesis.</text>
</comment>
<evidence type="ECO:0000256" key="1">
    <source>
        <dbReference type="ARBA" id="ARBA00004477"/>
    </source>
</evidence>
<dbReference type="OrthoDB" id="272139at2759"/>
<evidence type="ECO:0000313" key="13">
    <source>
        <dbReference type="EMBL" id="PWN18126.1"/>
    </source>
</evidence>
<dbReference type="InterPro" id="IPR037675">
    <property type="entry name" value="PIG-O_N"/>
</dbReference>
<dbReference type="GO" id="GO:0005789">
    <property type="term" value="C:endoplasmic reticulum membrane"/>
    <property type="evidence" value="ECO:0007669"/>
    <property type="project" value="UniProtKB-SubCell"/>
</dbReference>
<evidence type="ECO:0000256" key="6">
    <source>
        <dbReference type="ARBA" id="ARBA00022692"/>
    </source>
</evidence>
<keyword evidence="5" id="KW-0808">Transferase</keyword>
<feature type="transmembrane region" description="Helical" evidence="12">
    <location>
        <begin position="1276"/>
        <end position="1301"/>
    </location>
</feature>
<keyword evidence="7" id="KW-0256">Endoplasmic reticulum</keyword>
<evidence type="ECO:0000313" key="14">
    <source>
        <dbReference type="Proteomes" id="UP000245942"/>
    </source>
</evidence>
<feature type="region of interest" description="Disordered" evidence="11">
    <location>
        <begin position="1233"/>
        <end position="1268"/>
    </location>
</feature>
<proteinExistence type="inferred from homology"/>